<dbReference type="EMBL" id="JAZAVJ010000631">
    <property type="protein sequence ID" value="KAK7393907.1"/>
    <property type="molecule type" value="Genomic_DNA"/>
</dbReference>
<accession>A0ABR1GGN3</accession>
<comment type="caution">
    <text evidence="1">The sequence shown here is derived from an EMBL/GenBank/DDBJ whole genome shotgun (WGS) entry which is preliminary data.</text>
</comment>
<protein>
    <submittedName>
        <fullName evidence="1">Uncharacterized protein</fullName>
    </submittedName>
</protein>
<feature type="non-terminal residue" evidence="1">
    <location>
        <position position="252"/>
    </location>
</feature>
<name>A0ABR1GGN3_9HYPO</name>
<reference evidence="1 2" key="1">
    <citation type="journal article" date="2025" name="Microbiol. Resour. Announc.">
        <title>Draft genome sequences for Neonectria magnoliae and Neonectria punicea, canker pathogens of Liriodendron tulipifera and Acer saccharum in West Virginia.</title>
        <authorList>
            <person name="Petronek H.M."/>
            <person name="Kasson M.T."/>
            <person name="Metheny A.M."/>
            <person name="Stauder C.M."/>
            <person name="Lovett B."/>
            <person name="Lynch S.C."/>
            <person name="Garnas J.R."/>
            <person name="Kasson L.R."/>
            <person name="Stajich J.E."/>
        </authorList>
    </citation>
    <scope>NUCLEOTIDE SEQUENCE [LARGE SCALE GENOMIC DNA]</scope>
    <source>
        <strain evidence="1 2">NRRL 64653</strain>
    </source>
</reference>
<evidence type="ECO:0000313" key="2">
    <source>
        <dbReference type="Proteomes" id="UP001498476"/>
    </source>
</evidence>
<gene>
    <name evidence="1" type="ORF">QQX98_013306</name>
</gene>
<dbReference type="Proteomes" id="UP001498476">
    <property type="component" value="Unassembled WGS sequence"/>
</dbReference>
<sequence length="252" mass="29561">MDPFNKLPAELRVRIITTSDSFKEAVQSSHASPALFRQRHESKISITHHYYKKGLDADLIRDCMAIILFPTVDRDTMCLEEQKAVVDEHLCKWGAKDLPDPFESTTFNFPGIVAIDSFCARLWLYIEDYLAKATNYSLPKAYICLPKWSELAQPFPEICHHLDLDSLTKDERRRILQAFLRYELLCKVYGPIGGKLNPSDDRRDYKRGEEDQHEGYQFHPNDPFRYWDWRLLFKYEGREPQPAELQSLPCVR</sequence>
<evidence type="ECO:0000313" key="1">
    <source>
        <dbReference type="EMBL" id="KAK7393907.1"/>
    </source>
</evidence>
<organism evidence="1 2">
    <name type="scientific">Neonectria punicea</name>
    <dbReference type="NCBI Taxonomy" id="979145"/>
    <lineage>
        <taxon>Eukaryota</taxon>
        <taxon>Fungi</taxon>
        <taxon>Dikarya</taxon>
        <taxon>Ascomycota</taxon>
        <taxon>Pezizomycotina</taxon>
        <taxon>Sordariomycetes</taxon>
        <taxon>Hypocreomycetidae</taxon>
        <taxon>Hypocreales</taxon>
        <taxon>Nectriaceae</taxon>
        <taxon>Neonectria</taxon>
    </lineage>
</organism>
<keyword evidence="2" id="KW-1185">Reference proteome</keyword>
<proteinExistence type="predicted"/>